<feature type="domain" description="HTH deoR-type" evidence="4">
    <location>
        <begin position="10"/>
        <end position="65"/>
    </location>
</feature>
<keyword evidence="2" id="KW-0805">Transcription regulation</keyword>
<evidence type="ECO:0000256" key="3">
    <source>
        <dbReference type="ARBA" id="ARBA00023163"/>
    </source>
</evidence>
<name>A0ABU6HI92_9RHOB</name>
<evidence type="ECO:0000259" key="4">
    <source>
        <dbReference type="PROSITE" id="PS51000"/>
    </source>
</evidence>
<accession>A0ABU6HI92</accession>
<protein>
    <submittedName>
        <fullName evidence="5">DeoR/GlpR family DNA-binding transcription regulator</fullName>
    </submittedName>
</protein>
<organism evidence="5 6">
    <name type="scientific">Mesobacterium hydrothermale</name>
    <dbReference type="NCBI Taxonomy" id="3111907"/>
    <lineage>
        <taxon>Bacteria</taxon>
        <taxon>Pseudomonadati</taxon>
        <taxon>Pseudomonadota</taxon>
        <taxon>Alphaproteobacteria</taxon>
        <taxon>Rhodobacterales</taxon>
        <taxon>Roseobacteraceae</taxon>
        <taxon>Mesobacterium</taxon>
    </lineage>
</organism>
<dbReference type="SMART" id="SM00420">
    <property type="entry name" value="HTH_DEOR"/>
    <property type="match status" value="1"/>
</dbReference>
<dbReference type="Pfam" id="PF00455">
    <property type="entry name" value="DeoRC"/>
    <property type="match status" value="1"/>
</dbReference>
<dbReference type="Proteomes" id="UP001348149">
    <property type="component" value="Unassembled WGS sequence"/>
</dbReference>
<dbReference type="EMBL" id="JAYLLH010000018">
    <property type="protein sequence ID" value="MEC3862173.1"/>
    <property type="molecule type" value="Genomic_DNA"/>
</dbReference>
<dbReference type="InterPro" id="IPR036388">
    <property type="entry name" value="WH-like_DNA-bd_sf"/>
</dbReference>
<dbReference type="PANTHER" id="PTHR30363:SF4">
    <property type="entry name" value="GLYCEROL-3-PHOSPHATE REGULON REPRESSOR"/>
    <property type="match status" value="1"/>
</dbReference>
<keyword evidence="6" id="KW-1185">Reference proteome</keyword>
<dbReference type="GO" id="GO:0003677">
    <property type="term" value="F:DNA binding"/>
    <property type="evidence" value="ECO:0007669"/>
    <property type="project" value="UniProtKB-KW"/>
</dbReference>
<dbReference type="PANTHER" id="PTHR30363">
    <property type="entry name" value="HTH-TYPE TRANSCRIPTIONAL REGULATOR SRLR-RELATED"/>
    <property type="match status" value="1"/>
</dbReference>
<keyword evidence="3" id="KW-0804">Transcription</keyword>
<dbReference type="SUPFAM" id="SSF46785">
    <property type="entry name" value="Winged helix' DNA-binding domain"/>
    <property type="match status" value="1"/>
</dbReference>
<dbReference type="SUPFAM" id="SSF100950">
    <property type="entry name" value="NagB/RpiA/CoA transferase-like"/>
    <property type="match status" value="1"/>
</dbReference>
<evidence type="ECO:0000313" key="5">
    <source>
        <dbReference type="EMBL" id="MEC3862173.1"/>
    </source>
</evidence>
<dbReference type="InterPro" id="IPR037171">
    <property type="entry name" value="NagB/RpiA_transferase-like"/>
</dbReference>
<comment type="caution">
    <text evidence="5">The sequence shown here is derived from an EMBL/GenBank/DDBJ whole genome shotgun (WGS) entry which is preliminary data.</text>
</comment>
<dbReference type="InterPro" id="IPR014036">
    <property type="entry name" value="DeoR-like_C"/>
</dbReference>
<dbReference type="Pfam" id="PF08220">
    <property type="entry name" value="HTH_DeoR"/>
    <property type="match status" value="1"/>
</dbReference>
<dbReference type="InterPro" id="IPR050313">
    <property type="entry name" value="Carb_Metab_HTH_regulators"/>
</dbReference>
<dbReference type="Gene3D" id="3.40.50.1360">
    <property type="match status" value="1"/>
</dbReference>
<dbReference type="PRINTS" id="PR00037">
    <property type="entry name" value="HTHLACR"/>
</dbReference>
<dbReference type="Gene3D" id="1.10.10.10">
    <property type="entry name" value="Winged helix-like DNA-binding domain superfamily/Winged helix DNA-binding domain"/>
    <property type="match status" value="1"/>
</dbReference>
<dbReference type="PROSITE" id="PS51000">
    <property type="entry name" value="HTH_DEOR_2"/>
    <property type="match status" value="1"/>
</dbReference>
<dbReference type="SMART" id="SM01134">
    <property type="entry name" value="DeoRC"/>
    <property type="match status" value="1"/>
</dbReference>
<keyword evidence="5" id="KW-0238">DNA-binding</keyword>
<dbReference type="InterPro" id="IPR036390">
    <property type="entry name" value="WH_DNA-bd_sf"/>
</dbReference>
<evidence type="ECO:0000256" key="1">
    <source>
        <dbReference type="ARBA" id="ARBA00022491"/>
    </source>
</evidence>
<evidence type="ECO:0000313" key="6">
    <source>
        <dbReference type="Proteomes" id="UP001348149"/>
    </source>
</evidence>
<sequence length="261" mass="27819">MLKQIDTHHTHREVELLETLRSLGGSARTAALAEALNVSEETVRRTVKALAKADLVQRVHGGVYLTNVDAYAPVHSRLNRNAAEKMRIANSAAAMIPNGASVFLDVGSTTTYLAERLKDHRNLTVVTNAINAAQALVGRNHNQVFLAGGEMREAEFGTFGPETAAYIARFNIDIAVLSVDGVDAQAGFLLAGSAEADLARSVAAQARRVIVVADQSKFGQGAPMVAFPAEQADVLITDSALRPPFQHSLDAWQVEVVLAGA</sequence>
<dbReference type="InterPro" id="IPR001034">
    <property type="entry name" value="DeoR_HTH"/>
</dbReference>
<gene>
    <name evidence="5" type="ORF">VK792_12840</name>
</gene>
<keyword evidence="1" id="KW-0678">Repressor</keyword>
<reference evidence="5 6" key="1">
    <citation type="submission" date="2024-01" db="EMBL/GenBank/DDBJ databases">
        <title>Mesobacterium rodlantinim sp. nov., isolated from shallow sea hydrothermal systems off Kueishantao Island.</title>
        <authorList>
            <person name="Su Z."/>
            <person name="Tang K."/>
        </authorList>
    </citation>
    <scope>NUCLEOTIDE SEQUENCE [LARGE SCALE GENOMIC DNA]</scope>
    <source>
        <strain evidence="5 6">TK19101</strain>
    </source>
</reference>
<proteinExistence type="predicted"/>
<evidence type="ECO:0000256" key="2">
    <source>
        <dbReference type="ARBA" id="ARBA00023015"/>
    </source>
</evidence>